<name>A0A8J4BAU5_9CHLO</name>
<gene>
    <name evidence="3" type="ORF">Vafri_12745</name>
</gene>
<evidence type="ECO:0000259" key="2">
    <source>
        <dbReference type="SMART" id="SM00246"/>
    </source>
</evidence>
<evidence type="ECO:0000313" key="4">
    <source>
        <dbReference type="Proteomes" id="UP000747399"/>
    </source>
</evidence>
<feature type="compositionally biased region" description="Basic and acidic residues" evidence="1">
    <location>
        <begin position="152"/>
        <end position="179"/>
    </location>
</feature>
<comment type="caution">
    <text evidence="3">The sequence shown here is derived from an EMBL/GenBank/DDBJ whole genome shotgun (WGS) entry which is preliminary data.</text>
</comment>
<evidence type="ECO:0000256" key="1">
    <source>
        <dbReference type="SAM" id="MobiDB-lite"/>
    </source>
</evidence>
<evidence type="ECO:0000313" key="3">
    <source>
        <dbReference type="EMBL" id="GIL57535.1"/>
    </source>
</evidence>
<dbReference type="Proteomes" id="UP000747399">
    <property type="component" value="Unassembled WGS sequence"/>
</dbReference>
<dbReference type="SMART" id="SM00246">
    <property type="entry name" value="WH2"/>
    <property type="match status" value="4"/>
</dbReference>
<feature type="domain" description="WH2" evidence="2">
    <location>
        <begin position="131"/>
        <end position="148"/>
    </location>
</feature>
<dbReference type="InterPro" id="IPR003124">
    <property type="entry name" value="WH2_dom"/>
</dbReference>
<keyword evidence="4" id="KW-1185">Reference proteome</keyword>
<dbReference type="GO" id="GO:0003779">
    <property type="term" value="F:actin binding"/>
    <property type="evidence" value="ECO:0007669"/>
    <property type="project" value="InterPro"/>
</dbReference>
<feature type="domain" description="WH2" evidence="2">
    <location>
        <begin position="169"/>
        <end position="188"/>
    </location>
</feature>
<feature type="region of interest" description="Disordered" evidence="1">
    <location>
        <begin position="152"/>
        <end position="198"/>
    </location>
</feature>
<feature type="domain" description="WH2" evidence="2">
    <location>
        <begin position="93"/>
        <end position="111"/>
    </location>
</feature>
<reference evidence="3" key="1">
    <citation type="journal article" date="2021" name="Proc. Natl. Acad. Sci. U.S.A.">
        <title>Three genomes in the algal genus Volvox reveal the fate of a haploid sex-determining region after a transition to homothallism.</title>
        <authorList>
            <person name="Yamamoto K."/>
            <person name="Hamaji T."/>
            <person name="Kawai-Toyooka H."/>
            <person name="Matsuzaki R."/>
            <person name="Takahashi F."/>
            <person name="Nishimura Y."/>
            <person name="Kawachi M."/>
            <person name="Noguchi H."/>
            <person name="Minakuchi Y."/>
            <person name="Umen J.G."/>
            <person name="Toyoda A."/>
            <person name="Nozaki H."/>
        </authorList>
    </citation>
    <scope>NUCLEOTIDE SEQUENCE</scope>
    <source>
        <strain evidence="3">NIES-3780</strain>
    </source>
</reference>
<feature type="compositionally biased region" description="Basic and acidic residues" evidence="1">
    <location>
        <begin position="186"/>
        <end position="198"/>
    </location>
</feature>
<dbReference type="EMBL" id="BNCO01000028">
    <property type="protein sequence ID" value="GIL57535.1"/>
    <property type="molecule type" value="Genomic_DNA"/>
</dbReference>
<accession>A0A8J4BAU5</accession>
<organism evidence="3 4">
    <name type="scientific">Volvox africanus</name>
    <dbReference type="NCBI Taxonomy" id="51714"/>
    <lineage>
        <taxon>Eukaryota</taxon>
        <taxon>Viridiplantae</taxon>
        <taxon>Chlorophyta</taxon>
        <taxon>core chlorophytes</taxon>
        <taxon>Chlorophyceae</taxon>
        <taxon>CS clade</taxon>
        <taxon>Chlamydomonadales</taxon>
        <taxon>Volvocaceae</taxon>
        <taxon>Volvox</taxon>
    </lineage>
</organism>
<dbReference type="AlphaFoldDB" id="A0A8J4BAU5"/>
<feature type="domain" description="WH2" evidence="2">
    <location>
        <begin position="43"/>
        <end position="60"/>
    </location>
</feature>
<protein>
    <recommendedName>
        <fullName evidence="2">WH2 domain-containing protein</fullName>
    </recommendedName>
</protein>
<proteinExistence type="predicted"/>
<sequence length="212" mass="23356">MSLDNVLYELRHEGADLKLKHVEQVSDRSQPAIEPGTQVHHWDKGGFLKEIETGVSLKHIEESQDRSSPRVEGVEVRVSDRPALLEEVKLVGTHNAVVNEIKAGGVVLQHVVSPADRSAPAVQGAQVGKWDKDAFLHEIESPHALKHVEAVNDRSEPRVEPDVQVKSNKHGELLSEIKKSSPNKLKHVEDTADRSDPHVTHTAALRVQAASL</sequence>